<proteinExistence type="predicted"/>
<evidence type="ECO:0000313" key="7">
    <source>
        <dbReference type="Proteomes" id="UP000663879"/>
    </source>
</evidence>
<evidence type="ECO:0000256" key="3">
    <source>
        <dbReference type="ARBA" id="ARBA00023212"/>
    </source>
</evidence>
<comment type="caution">
    <text evidence="6">The sequence shown here is derived from an EMBL/GenBank/DDBJ whole genome shotgun (WGS) entry which is preliminary data.</text>
</comment>
<dbReference type="GO" id="GO:0046599">
    <property type="term" value="P:regulation of centriole replication"/>
    <property type="evidence" value="ECO:0007669"/>
    <property type="project" value="TreeGrafter"/>
</dbReference>
<dbReference type="EMBL" id="CAJNOC010000824">
    <property type="protein sequence ID" value="CAF0807171.1"/>
    <property type="molecule type" value="Genomic_DNA"/>
</dbReference>
<sequence length="903" mass="105745">MDNPNEISDVVSEFKNESLQFNMDQREIKDETQDPEENSNKNLIPDSNERNFKYLSSRSSSTNTSYQDLPSLNFMDHNKSELINTADESNAQIEIPKKTDSNNYNPKYSEFLSSRENSEHKFSTMDNCVSYDVKKDIDSSKVYVEQYCRKDYDPTFERYQFKEDFYSLCKQSPRLRKSFDIVSDSFESARCLKEPKFINSDYNWDAQRYNDFRYERIESTPVKSKTTISAFETDPDLLLLKNSPNNYQKETLSPLTKKYLAQKNVLFNEPKTYSRTEFESDFLDLISLRIKKNGVENFDEVIRENSFGNETIESEHLFSDYAKGPVFPSEVYGSRPGIDVGKEGIYTRKKKDVKITEREVIEADASLDAEKLKQMDKKLKKFIKKNLKEDLKSHIVNMELNQNVDTISWEIPVDNKKYSNVNLNETTSTICQSVPYLPLRDVPVHELVKKLRHEFEQEGDLSCVPNGLNDIYEKFHGEYTSTEVIKNSSEKPHRSEKNYQKNLESLVKNPALTVLDNLAPKSVNFKNIEKEEEEKNKEEKSKPEKKEHDKKLDEFQETISKNFFEERIQKHEKRIKKLENFIKSEKLQLQQLKKVLKLDHKDALYLNLIESYALNNNESNEEDLENLENFQAEEKLEEILNDAKLDANKSQIENQISDEESSTDEETDAKNGHEESGIESSESSSEKLPDKKTNHNKAKISSWFCPLQPVKSSSSEPKIIQKSEKKPEKFEIKLDNNNVENADPYSRKIGLQEAFQVYNFDFLKRSRNRVKEIKIKAARRQVAKDLKLDSLIQLDQKLSKTRQFDKQRAKESIDDKKLNYFTIDKAMFSKNRHIMSSQEIVQQTKKKYQNLPEVQQKKLRQKLEENKIRNRLKSNIFKKAIQQRVLSSGPNFNLNFKALENQI</sequence>
<dbReference type="OrthoDB" id="10072597at2759"/>
<keyword evidence="3" id="KW-0206">Cytoskeleton</keyword>
<dbReference type="GO" id="GO:0005829">
    <property type="term" value="C:cytosol"/>
    <property type="evidence" value="ECO:0007669"/>
    <property type="project" value="TreeGrafter"/>
</dbReference>
<keyword evidence="7" id="KW-1185">Reference proteome</keyword>
<evidence type="ECO:0000256" key="4">
    <source>
        <dbReference type="SAM" id="MobiDB-lite"/>
    </source>
</evidence>
<protein>
    <recommendedName>
        <fullName evidence="5">ALMS motif domain-containing protein</fullName>
    </recommendedName>
</protein>
<feature type="compositionally biased region" description="Basic and acidic residues" evidence="4">
    <location>
        <begin position="684"/>
        <end position="693"/>
    </location>
</feature>
<feature type="region of interest" description="Disordered" evidence="4">
    <location>
        <begin position="1"/>
        <end position="51"/>
    </location>
</feature>
<name>A0A813TBY1_9BILA</name>
<feature type="domain" description="ALMS motif" evidence="5">
    <location>
        <begin position="748"/>
        <end position="886"/>
    </location>
</feature>
<keyword evidence="2" id="KW-0963">Cytoplasm</keyword>
<reference evidence="6" key="1">
    <citation type="submission" date="2021-02" db="EMBL/GenBank/DDBJ databases">
        <authorList>
            <person name="Nowell W R."/>
        </authorList>
    </citation>
    <scope>NUCLEOTIDE SEQUENCE</scope>
    <source>
        <strain evidence="6">Ploen Becks lab</strain>
    </source>
</reference>
<feature type="compositionally biased region" description="Acidic residues" evidence="4">
    <location>
        <begin position="656"/>
        <end position="667"/>
    </location>
</feature>
<feature type="region of interest" description="Disordered" evidence="4">
    <location>
        <begin position="526"/>
        <end position="552"/>
    </location>
</feature>
<dbReference type="PANTHER" id="PTHR21553">
    <property type="entry name" value="ALMS1-RELATED"/>
    <property type="match status" value="1"/>
</dbReference>
<feature type="compositionally biased region" description="Basic and acidic residues" evidence="4">
    <location>
        <begin position="527"/>
        <end position="552"/>
    </location>
</feature>
<evidence type="ECO:0000256" key="2">
    <source>
        <dbReference type="ARBA" id="ARBA00022490"/>
    </source>
</evidence>
<dbReference type="Proteomes" id="UP000663879">
    <property type="component" value="Unassembled WGS sequence"/>
</dbReference>
<comment type="subcellular location">
    <subcellularLocation>
        <location evidence="1">Cytoplasm</location>
        <location evidence="1">Cytoskeleton</location>
        <location evidence="1">Microtubule organizing center</location>
        <location evidence="1">Centrosome</location>
    </subcellularLocation>
</comment>
<dbReference type="GO" id="GO:0005813">
    <property type="term" value="C:centrosome"/>
    <property type="evidence" value="ECO:0007669"/>
    <property type="project" value="UniProtKB-SubCell"/>
</dbReference>
<dbReference type="Pfam" id="PF15309">
    <property type="entry name" value="ALMS_motif"/>
    <property type="match status" value="1"/>
</dbReference>
<organism evidence="6 7">
    <name type="scientific">Brachionus calyciflorus</name>
    <dbReference type="NCBI Taxonomy" id="104777"/>
    <lineage>
        <taxon>Eukaryota</taxon>
        <taxon>Metazoa</taxon>
        <taxon>Spiralia</taxon>
        <taxon>Gnathifera</taxon>
        <taxon>Rotifera</taxon>
        <taxon>Eurotatoria</taxon>
        <taxon>Monogononta</taxon>
        <taxon>Pseudotrocha</taxon>
        <taxon>Ploima</taxon>
        <taxon>Brachionidae</taxon>
        <taxon>Brachionus</taxon>
    </lineage>
</organism>
<evidence type="ECO:0000313" key="6">
    <source>
        <dbReference type="EMBL" id="CAF0807171.1"/>
    </source>
</evidence>
<evidence type="ECO:0000259" key="5">
    <source>
        <dbReference type="Pfam" id="PF15309"/>
    </source>
</evidence>
<accession>A0A813TBY1</accession>
<dbReference type="InterPro" id="IPR029299">
    <property type="entry name" value="ALMS_motif"/>
</dbReference>
<dbReference type="AlphaFoldDB" id="A0A813TBY1"/>
<feature type="region of interest" description="Disordered" evidence="4">
    <location>
        <begin position="646"/>
        <end position="695"/>
    </location>
</feature>
<dbReference type="GO" id="GO:0005814">
    <property type="term" value="C:centriole"/>
    <property type="evidence" value="ECO:0007669"/>
    <property type="project" value="TreeGrafter"/>
</dbReference>
<gene>
    <name evidence="6" type="ORF">OXX778_LOCUS6780</name>
</gene>
<evidence type="ECO:0000256" key="1">
    <source>
        <dbReference type="ARBA" id="ARBA00004300"/>
    </source>
</evidence>